<evidence type="ECO:0000313" key="4">
    <source>
        <dbReference type="Proteomes" id="UP000002593"/>
    </source>
</evidence>
<dbReference type="KEGG" id="hbu:Hbut_1264"/>
<reference evidence="3 4" key="1">
    <citation type="journal article" date="2007" name="Archaea">
        <title>The genome of Hyperthermus butylicus: a sulfur-reducing, peptide fermenting, neutrophilic Crenarchaeote growing up to 108 degrees C.</title>
        <authorList>
            <person name="Brugger K."/>
            <person name="Chen L."/>
            <person name="Stark M."/>
            <person name="Zibat A."/>
            <person name="Redder P."/>
            <person name="Ruepp A."/>
            <person name="Awayez M."/>
            <person name="She Q."/>
            <person name="Garrett R.A."/>
            <person name="Klenk H.P."/>
        </authorList>
    </citation>
    <scope>NUCLEOTIDE SEQUENCE [LARGE SCALE GENOMIC DNA]</scope>
    <source>
        <strain evidence="4">DSM 5456 / JCM 9403 / PLM1-5</strain>
    </source>
</reference>
<evidence type="ECO:0000313" key="3">
    <source>
        <dbReference type="EMBL" id="ABM81096.1"/>
    </source>
</evidence>
<feature type="domain" description="VWFA" evidence="2">
    <location>
        <begin position="273"/>
        <end position="439"/>
    </location>
</feature>
<dbReference type="SMART" id="SM00327">
    <property type="entry name" value="VWA"/>
    <property type="match status" value="1"/>
</dbReference>
<organism evidence="3 4">
    <name type="scientific">Hyperthermus butylicus (strain DSM 5456 / JCM 9403 / PLM1-5)</name>
    <dbReference type="NCBI Taxonomy" id="415426"/>
    <lineage>
        <taxon>Archaea</taxon>
        <taxon>Thermoproteota</taxon>
        <taxon>Thermoprotei</taxon>
        <taxon>Desulfurococcales</taxon>
        <taxon>Pyrodictiaceae</taxon>
        <taxon>Hyperthermus</taxon>
    </lineage>
</organism>
<evidence type="ECO:0000259" key="2">
    <source>
        <dbReference type="PROSITE" id="PS50234"/>
    </source>
</evidence>
<dbReference type="PROSITE" id="PS50234">
    <property type="entry name" value="VWFA"/>
    <property type="match status" value="1"/>
</dbReference>
<dbReference type="eggNOG" id="arCOG00442">
    <property type="taxonomic scope" value="Archaea"/>
</dbReference>
<dbReference type="HOGENOM" id="CLU_598029_0_0_2"/>
<name>A2BM85_HYPBU</name>
<dbReference type="EMBL" id="CP000493">
    <property type="protein sequence ID" value="ABM81096.1"/>
    <property type="molecule type" value="Genomic_DNA"/>
</dbReference>
<sequence length="439" mass="49475">MSFIRGINYEDPPIRYRGERIIGLLKKLAPEAFNSETVSKYLDVDLAISVYYMLFLPFPVLQMPDARDEKQTIQYLVLSSMLEAPQLRDVRRHTIADSTTSMVASAIFLEALLKELNKLPRPQGGETRSKSAADAEQGLNAENIRESVRKALETARDVAQQAKELTNLAMRFTAGNASMLSLDDVIQDVINLARNTDVKVLLEALKTIESTEAYIRTRKIRSPRGELDGYELGSDIERVVASELALPTDLFLLKFAERNLLLYKKVVSEEYGKFYVLLDKSGSMMGMKIIWAKAVALALAQRAIREKREFYIRFFDSIPYPPLYIPKRVHGRDVVKLLEYVARIRANGGTDITRAILTAVDDIATKLQRSKVSDIILITDGEDKIAIDTIRRSLNKVNARLHTVMISGNNPDLRAISDSYMVATKLDREEALRVIMLGS</sequence>
<dbReference type="OrthoDB" id="64524at2157"/>
<gene>
    <name evidence="3" type="ordered locus">Hbut_1264</name>
</gene>
<dbReference type="STRING" id="415426.Hbut_1264"/>
<protein>
    <submittedName>
        <fullName evidence="3">Conserved archaeal protein</fullName>
    </submittedName>
</protein>
<dbReference type="Pfam" id="PF13768">
    <property type="entry name" value="VWA_3"/>
    <property type="match status" value="1"/>
</dbReference>
<dbReference type="PANTHER" id="PTHR36846">
    <property type="entry name" value="PROTEIN VIAA"/>
    <property type="match status" value="1"/>
</dbReference>
<dbReference type="InterPro" id="IPR002035">
    <property type="entry name" value="VWF_A"/>
</dbReference>
<dbReference type="AlphaFoldDB" id="A2BM85"/>
<dbReference type="InterPro" id="IPR036465">
    <property type="entry name" value="vWFA_dom_sf"/>
</dbReference>
<feature type="region of interest" description="Disordered" evidence="1">
    <location>
        <begin position="120"/>
        <end position="139"/>
    </location>
</feature>
<dbReference type="GO" id="GO:0005829">
    <property type="term" value="C:cytosol"/>
    <property type="evidence" value="ECO:0007669"/>
    <property type="project" value="TreeGrafter"/>
</dbReference>
<dbReference type="Gene3D" id="3.40.50.410">
    <property type="entry name" value="von Willebrand factor, type A domain"/>
    <property type="match status" value="1"/>
</dbReference>
<dbReference type="Proteomes" id="UP000002593">
    <property type="component" value="Chromosome"/>
</dbReference>
<dbReference type="EnsemblBacteria" id="ABM81096">
    <property type="protein sequence ID" value="ABM81096"/>
    <property type="gene ID" value="Hbut_1264"/>
</dbReference>
<accession>A2BM85</accession>
<proteinExistence type="predicted"/>
<dbReference type="PANTHER" id="PTHR36846:SF1">
    <property type="entry name" value="PROTEIN VIAA"/>
    <property type="match status" value="1"/>
</dbReference>
<dbReference type="GeneID" id="4782430"/>
<dbReference type="SUPFAM" id="SSF53300">
    <property type="entry name" value="vWA-like"/>
    <property type="match status" value="1"/>
</dbReference>
<dbReference type="RefSeq" id="WP_011822414.1">
    <property type="nucleotide sequence ID" value="NC_008818.1"/>
</dbReference>
<keyword evidence="4" id="KW-1185">Reference proteome</keyword>
<evidence type="ECO:0000256" key="1">
    <source>
        <dbReference type="SAM" id="MobiDB-lite"/>
    </source>
</evidence>